<comment type="caution">
    <text evidence="2">The sequence shown here is derived from an EMBL/GenBank/DDBJ whole genome shotgun (WGS) entry which is preliminary data.</text>
</comment>
<evidence type="ECO:0000313" key="2">
    <source>
        <dbReference type="EMBL" id="GAA0612267.1"/>
    </source>
</evidence>
<reference evidence="2 3" key="1">
    <citation type="journal article" date="2019" name="Int. J. Syst. Evol. Microbiol.">
        <title>The Global Catalogue of Microorganisms (GCM) 10K type strain sequencing project: providing services to taxonomists for standard genome sequencing and annotation.</title>
        <authorList>
            <consortium name="The Broad Institute Genomics Platform"/>
            <consortium name="The Broad Institute Genome Sequencing Center for Infectious Disease"/>
            <person name="Wu L."/>
            <person name="Ma J."/>
        </authorList>
    </citation>
    <scope>NUCLEOTIDE SEQUENCE [LARGE SCALE GENOMIC DNA]</scope>
    <source>
        <strain evidence="2 3">JCM 10671</strain>
    </source>
</reference>
<keyword evidence="1" id="KW-0472">Membrane</keyword>
<dbReference type="RefSeq" id="WP_344602807.1">
    <property type="nucleotide sequence ID" value="NZ_BAAAHE010000008.1"/>
</dbReference>
<dbReference type="Proteomes" id="UP001500957">
    <property type="component" value="Unassembled WGS sequence"/>
</dbReference>
<keyword evidence="1" id="KW-1133">Transmembrane helix</keyword>
<protein>
    <submittedName>
        <fullName evidence="2">Uncharacterized protein</fullName>
    </submittedName>
</protein>
<evidence type="ECO:0000256" key="1">
    <source>
        <dbReference type="SAM" id="Phobius"/>
    </source>
</evidence>
<evidence type="ECO:0000313" key="3">
    <source>
        <dbReference type="Proteomes" id="UP001500957"/>
    </source>
</evidence>
<dbReference type="EMBL" id="BAAAHE010000008">
    <property type="protein sequence ID" value="GAA0612267.1"/>
    <property type="molecule type" value="Genomic_DNA"/>
</dbReference>
<sequence length="450" mass="45191">MAKSSTLRWSALPIVGVLGLGALAVGSGEARAGVDDITFDAVTSAYGVEFRLTNPSIPTGIAIEGSGPTTQAKLNSLPQGTSFASFPYPGEVGATINGPVRALTGLPVPDYPLYVAANSSNEAPEVGHYPGVDLTARVTDNLSESKATAFTDSAGYVAQSSVSQGKEGDVIAISKATQNGLRIGGILTLSNVLSTAEVRLDAFGKLTKSSSLTVGKFNAPALSLTLPDSFQPPNSAPIPNPFKGQVLTSPDLSYSDGNFFVAIPGTGSQKYPVPESAVVDAFKALGIDLSIQQAVVTDTAITAPTLVIKSVLPAPPANQVYNGETPVSFTIGRTSAGIIGSYTPASTDLGLAGDGASGGVGALPGADVSPGPVDAAGLGELPAIGALPGSVPTVDLAPAGGGSNQFVAARNGLELPGIAPFYFVLVIVAVLGLLGGQVLGYLGVRSAWKS</sequence>
<feature type="transmembrane region" description="Helical" evidence="1">
    <location>
        <begin position="421"/>
        <end position="444"/>
    </location>
</feature>
<gene>
    <name evidence="2" type="ORF">GCM10009547_12860</name>
</gene>
<keyword evidence="3" id="KW-1185">Reference proteome</keyword>
<keyword evidence="1" id="KW-0812">Transmembrane</keyword>
<name>A0ABN1GIJ8_9ACTN</name>
<organism evidence="2 3">
    <name type="scientific">Sporichthya brevicatena</name>
    <dbReference type="NCBI Taxonomy" id="171442"/>
    <lineage>
        <taxon>Bacteria</taxon>
        <taxon>Bacillati</taxon>
        <taxon>Actinomycetota</taxon>
        <taxon>Actinomycetes</taxon>
        <taxon>Sporichthyales</taxon>
        <taxon>Sporichthyaceae</taxon>
        <taxon>Sporichthya</taxon>
    </lineage>
</organism>
<accession>A0ABN1GIJ8</accession>
<proteinExistence type="predicted"/>